<evidence type="ECO:0000313" key="3">
    <source>
        <dbReference type="EMBL" id="QJC21181.1"/>
    </source>
</evidence>
<keyword evidence="2" id="KW-1133">Transmembrane helix</keyword>
<keyword evidence="4" id="KW-1185">Reference proteome</keyword>
<reference evidence="3 4" key="1">
    <citation type="submission" date="2020-03" db="EMBL/GenBank/DDBJ databases">
        <title>Complete genome of Arcanobacterium buesumensis sp. nov. strain 2701.</title>
        <authorList>
            <person name="Borowiak M."/>
            <person name="Alssahen M."/>
            <person name="Laemmler C."/>
            <person name="Malorny B."/>
            <person name="Hassan A."/>
            <person name="Prenger-Berninghoff E."/>
            <person name="Ploetz M."/>
            <person name="Abdulmawjood A."/>
        </authorList>
    </citation>
    <scope>NUCLEOTIDE SEQUENCE [LARGE SCALE GENOMIC DNA]</scope>
    <source>
        <strain evidence="3 4">2701</strain>
    </source>
</reference>
<dbReference type="RefSeq" id="WP_168917123.1">
    <property type="nucleotide sequence ID" value="NZ_CP050804.1"/>
</dbReference>
<feature type="region of interest" description="Disordered" evidence="1">
    <location>
        <begin position="57"/>
        <end position="102"/>
    </location>
</feature>
<dbReference type="KEGG" id="arca:HC352_00690"/>
<feature type="compositionally biased region" description="Polar residues" evidence="1">
    <location>
        <begin position="93"/>
        <end position="102"/>
    </location>
</feature>
<evidence type="ECO:0000313" key="4">
    <source>
        <dbReference type="Proteomes" id="UP000502298"/>
    </source>
</evidence>
<accession>A0A6H2EK57</accession>
<sequence>MSINLDQFDSANAPEQSSLPIAKGPFYFFLASLGALVVVAIILLFMFVIGQGRNVAETSNPPTASAPSQQAEPQTIPPESKPDPAASPLDGEQMNNAVTTSSCSDPMADAVPIFDFVLAATSSQQWDETAQKLVTDALATLDRTCRDHIPHLLAVQHALVDPQAPPQINALVKDASWITRQRPVPQGAQTPTGRFTTGLENIHCSIESDGVACTINNYSWQAPSGCSGQPATVRIDPAMNEPLSTCLSRVDAETQYDYGTVLANHGYVCTVESSGITCWSEFTGHGFALSRENLRKF</sequence>
<proteinExistence type="predicted"/>
<name>A0A6H2EK57_9ACTO</name>
<dbReference type="AlphaFoldDB" id="A0A6H2EK57"/>
<dbReference type="Proteomes" id="UP000502298">
    <property type="component" value="Chromosome"/>
</dbReference>
<feature type="compositionally biased region" description="Polar residues" evidence="1">
    <location>
        <begin position="57"/>
        <end position="73"/>
    </location>
</feature>
<organism evidence="3 4">
    <name type="scientific">Arcanobacterium buesumense</name>
    <dbReference type="NCBI Taxonomy" id="2722751"/>
    <lineage>
        <taxon>Bacteria</taxon>
        <taxon>Bacillati</taxon>
        <taxon>Actinomycetota</taxon>
        <taxon>Actinomycetes</taxon>
        <taxon>Actinomycetales</taxon>
        <taxon>Actinomycetaceae</taxon>
        <taxon>Arcanobacterium</taxon>
    </lineage>
</organism>
<protein>
    <submittedName>
        <fullName evidence="3">Uncharacterized protein</fullName>
    </submittedName>
</protein>
<evidence type="ECO:0000256" key="1">
    <source>
        <dbReference type="SAM" id="MobiDB-lite"/>
    </source>
</evidence>
<feature type="transmembrane region" description="Helical" evidence="2">
    <location>
        <begin position="26"/>
        <end position="49"/>
    </location>
</feature>
<dbReference type="EMBL" id="CP050804">
    <property type="protein sequence ID" value="QJC21181.1"/>
    <property type="molecule type" value="Genomic_DNA"/>
</dbReference>
<gene>
    <name evidence="3" type="ORF">HC352_00690</name>
</gene>
<keyword evidence="2" id="KW-0812">Transmembrane</keyword>
<keyword evidence="2" id="KW-0472">Membrane</keyword>
<evidence type="ECO:0000256" key="2">
    <source>
        <dbReference type="SAM" id="Phobius"/>
    </source>
</evidence>